<dbReference type="EMBL" id="JBHULE010000002">
    <property type="protein sequence ID" value="MFD2561713.1"/>
    <property type="molecule type" value="Genomic_DNA"/>
</dbReference>
<comment type="caution">
    <text evidence="1">The sequence shown here is derived from an EMBL/GenBank/DDBJ whole genome shotgun (WGS) entry which is preliminary data.</text>
</comment>
<dbReference type="Proteomes" id="UP001597319">
    <property type="component" value="Unassembled WGS sequence"/>
</dbReference>
<sequence length="103" mass="11706">MLIMRKRMISYHVLTRIKVSNQPELVGSKTNYGANLFTSNSLIMPISNFKIHQKMEKERKKLNLDKTNVAKLTDLNKIKGGGGDSHHCTTAICEFKKLFGLIK</sequence>
<accession>A0ABW5L9Y7</accession>
<keyword evidence="2" id="KW-1185">Reference proteome</keyword>
<name>A0ABW5L9Y7_9FLAO</name>
<dbReference type="RefSeq" id="WP_378289652.1">
    <property type="nucleotide sequence ID" value="NZ_JBHULE010000002.1"/>
</dbReference>
<reference evidence="2" key="1">
    <citation type="journal article" date="2019" name="Int. J. Syst. Evol. Microbiol.">
        <title>The Global Catalogue of Microorganisms (GCM) 10K type strain sequencing project: providing services to taxonomists for standard genome sequencing and annotation.</title>
        <authorList>
            <consortium name="The Broad Institute Genomics Platform"/>
            <consortium name="The Broad Institute Genome Sequencing Center for Infectious Disease"/>
            <person name="Wu L."/>
            <person name="Ma J."/>
        </authorList>
    </citation>
    <scope>NUCLEOTIDE SEQUENCE [LARGE SCALE GENOMIC DNA]</scope>
    <source>
        <strain evidence="2">KCTC 52274</strain>
    </source>
</reference>
<protein>
    <submittedName>
        <fullName evidence="1">Uncharacterized protein</fullName>
    </submittedName>
</protein>
<evidence type="ECO:0000313" key="2">
    <source>
        <dbReference type="Proteomes" id="UP001597319"/>
    </source>
</evidence>
<gene>
    <name evidence="1" type="ORF">ACFSR1_03455</name>
</gene>
<proteinExistence type="predicted"/>
<evidence type="ECO:0000313" key="1">
    <source>
        <dbReference type="EMBL" id="MFD2561713.1"/>
    </source>
</evidence>
<organism evidence="1 2">
    <name type="scientific">Aquimarina rubra</name>
    <dbReference type="NCBI Taxonomy" id="1920033"/>
    <lineage>
        <taxon>Bacteria</taxon>
        <taxon>Pseudomonadati</taxon>
        <taxon>Bacteroidota</taxon>
        <taxon>Flavobacteriia</taxon>
        <taxon>Flavobacteriales</taxon>
        <taxon>Flavobacteriaceae</taxon>
        <taxon>Aquimarina</taxon>
    </lineage>
</organism>